<dbReference type="InterPro" id="IPR037066">
    <property type="entry name" value="Plug_dom_sf"/>
</dbReference>
<name>A0A7W7K5M7_9SPHN</name>
<comment type="similarity">
    <text evidence="4">Belongs to the TonB-dependent receptor family.</text>
</comment>
<dbReference type="Proteomes" id="UP000575241">
    <property type="component" value="Unassembled WGS sequence"/>
</dbReference>
<dbReference type="Pfam" id="PF00593">
    <property type="entry name" value="TonB_dep_Rec_b-barrel"/>
    <property type="match status" value="1"/>
</dbReference>
<dbReference type="InterPro" id="IPR036942">
    <property type="entry name" value="Beta-barrel_TonB_sf"/>
</dbReference>
<dbReference type="InterPro" id="IPR000531">
    <property type="entry name" value="Beta-barrel_TonB"/>
</dbReference>
<dbReference type="GO" id="GO:0009279">
    <property type="term" value="C:cell outer membrane"/>
    <property type="evidence" value="ECO:0007669"/>
    <property type="project" value="UniProtKB-SubCell"/>
</dbReference>
<evidence type="ECO:0000256" key="2">
    <source>
        <dbReference type="ARBA" id="ARBA00023136"/>
    </source>
</evidence>
<evidence type="ECO:0000256" key="5">
    <source>
        <dbReference type="SAM" id="MobiDB-lite"/>
    </source>
</evidence>
<organism evidence="9 10">
    <name type="scientific">Sphingomonas kyeonggiensis</name>
    <dbReference type="NCBI Taxonomy" id="1268553"/>
    <lineage>
        <taxon>Bacteria</taxon>
        <taxon>Pseudomonadati</taxon>
        <taxon>Pseudomonadota</taxon>
        <taxon>Alphaproteobacteria</taxon>
        <taxon>Sphingomonadales</taxon>
        <taxon>Sphingomonadaceae</taxon>
        <taxon>Sphingomonas</taxon>
    </lineage>
</organism>
<feature type="domain" description="TonB-dependent receptor-like beta-barrel" evidence="7">
    <location>
        <begin position="470"/>
        <end position="1021"/>
    </location>
</feature>
<feature type="domain" description="TonB-dependent receptor plug" evidence="8">
    <location>
        <begin position="78"/>
        <end position="188"/>
    </location>
</feature>
<keyword evidence="10" id="KW-1185">Reference proteome</keyword>
<evidence type="ECO:0000259" key="7">
    <source>
        <dbReference type="Pfam" id="PF00593"/>
    </source>
</evidence>
<dbReference type="RefSeq" id="WP_221416588.1">
    <property type="nucleotide sequence ID" value="NZ_JACHLN010000004.1"/>
</dbReference>
<dbReference type="InterPro" id="IPR010104">
    <property type="entry name" value="TonB_rcpt_bac"/>
</dbReference>
<sequence>MHARVASRFTARRLGMIGAVLLAGTAWPALAQTAQTPPATPSADAPAAQDASVPQEEQSIVVTGYRASLASSTNAKKNSVGFTDSIFAEDIGKFPDTNIAESFNRIPGVTIAREVTGEGLNVTIRGLGTNFTRVLLNGAPVAVASTGRTDSQNTNREVDLDMFPTELFTSLTVNKSGIADQVEGGAAGTVNMRSARPFDRSGTHLTYGAQLTKNTNAKDWGYRGSLLASTTMGDFGILLGVAGVHNKVRTTGFETIGWTNPNLSAAQCGATSGCNPTGGGNWTIPATVPANAGNGLVTGTTIDQAFLLSRNPGATISQLDNGIIPRLGRPMFEEGTKDRINAIASLEYKGDTFHAYVDGMFGWKDNQLERVDMNWVGRNGAAIPLNTQYDRSDCTAGCVVTKGTYANAQWFLEYRPFLEKTKFWGVNPGLEWEIADKLKFDLQGNYTWSSFHRESPSVVVLTTPNSGVTVNYDNTGGDIPSITTNIDLNNPANFAWPGGRVNIQDEKRETETKGIRGNLVWGDNAFNLKVGAAYDDTSRRISAFDNSQAWQNAVCGNRPSVFVPSPNTQPPCNGLVQPGAAPAGYPSYPAYGTGYSSGSTGPVTYAGSLISNAQLASLLRPTSAGFVTVDWNAFKAASNYDAFHNAAPEAGSSNTGASGGYVREKVLGAYAEVNGDLQIGDNNHLNYNAGVRYVRTDQRIGGRVSISDPRNSQDPDGAGPLPNACPGTGNPRDGSCFPNITNFVYTDAKYDNWLPSASGAFHIGDAAVVRAAVSRTMTRPNPNTMLPGLNFSTPSADVGSVGNPSLEPYLSTNIDLGFEYYTGKEGYVGFTAFRKAVTGFTTTGTVTVPFAALAAYGVTYDTLTPTQQAAINSRGGPTAATVVLNQQVNATGTLKVNGLEVNWVQPLDFLLGKIGLNGFGFNANLTLIDQTGSGAAPAVAVGVSPVTYNITGYYEQGGINIRLSTTFQRGSVSSDANQNGIALARLYSNDYQQFDMSASVDFAKVFDLKWAPELTLDVINLTKEKQRSYFQFDQAAFTLYDPGRQVMIGLRGRF</sequence>
<dbReference type="PANTHER" id="PTHR40980">
    <property type="entry name" value="PLUG DOMAIN-CONTAINING PROTEIN"/>
    <property type="match status" value="1"/>
</dbReference>
<evidence type="ECO:0000256" key="6">
    <source>
        <dbReference type="SAM" id="SignalP"/>
    </source>
</evidence>
<feature type="signal peptide" evidence="6">
    <location>
        <begin position="1"/>
        <end position="31"/>
    </location>
</feature>
<feature type="chain" id="PRO_5031518868" evidence="6">
    <location>
        <begin position="32"/>
        <end position="1054"/>
    </location>
</feature>
<proteinExistence type="inferred from homology"/>
<dbReference type="Gene3D" id="2.170.130.10">
    <property type="entry name" value="TonB-dependent receptor, plug domain"/>
    <property type="match status" value="1"/>
</dbReference>
<dbReference type="PANTHER" id="PTHR40980:SF3">
    <property type="entry name" value="TONB-DEPENDENT RECEPTOR-LIKE BETA-BARREL DOMAIN-CONTAINING PROTEIN"/>
    <property type="match status" value="1"/>
</dbReference>
<keyword evidence="4" id="KW-0798">TonB box</keyword>
<evidence type="ECO:0000313" key="9">
    <source>
        <dbReference type="EMBL" id="MBB4841197.1"/>
    </source>
</evidence>
<dbReference type="SUPFAM" id="SSF56935">
    <property type="entry name" value="Porins"/>
    <property type="match status" value="1"/>
</dbReference>
<dbReference type="NCBIfam" id="TIGR01782">
    <property type="entry name" value="TonB-Xanth-Caul"/>
    <property type="match status" value="1"/>
</dbReference>
<dbReference type="Pfam" id="PF07715">
    <property type="entry name" value="Plug"/>
    <property type="match status" value="1"/>
</dbReference>
<protein>
    <submittedName>
        <fullName evidence="9">TonB-dependent receptor</fullName>
    </submittedName>
</protein>
<comment type="caution">
    <text evidence="9">The sequence shown here is derived from an EMBL/GenBank/DDBJ whole genome shotgun (WGS) entry which is preliminary data.</text>
</comment>
<dbReference type="AlphaFoldDB" id="A0A7W7K5M7"/>
<accession>A0A7W7K5M7</accession>
<reference evidence="9 10" key="1">
    <citation type="submission" date="2020-08" db="EMBL/GenBank/DDBJ databases">
        <title>Functional genomics of gut bacteria from endangered species of beetles.</title>
        <authorList>
            <person name="Carlos-Shanley C."/>
        </authorList>
    </citation>
    <scope>NUCLEOTIDE SEQUENCE [LARGE SCALE GENOMIC DNA]</scope>
    <source>
        <strain evidence="9 10">S00224</strain>
    </source>
</reference>
<keyword evidence="3" id="KW-0998">Cell outer membrane</keyword>
<evidence type="ECO:0000259" key="8">
    <source>
        <dbReference type="Pfam" id="PF07715"/>
    </source>
</evidence>
<evidence type="ECO:0000313" key="10">
    <source>
        <dbReference type="Proteomes" id="UP000575241"/>
    </source>
</evidence>
<keyword evidence="2 4" id="KW-0472">Membrane</keyword>
<evidence type="ECO:0000256" key="3">
    <source>
        <dbReference type="ARBA" id="ARBA00023237"/>
    </source>
</evidence>
<evidence type="ECO:0000256" key="4">
    <source>
        <dbReference type="RuleBase" id="RU003357"/>
    </source>
</evidence>
<evidence type="ECO:0000256" key="1">
    <source>
        <dbReference type="ARBA" id="ARBA00004442"/>
    </source>
</evidence>
<feature type="region of interest" description="Disordered" evidence="5">
    <location>
        <begin position="703"/>
        <end position="730"/>
    </location>
</feature>
<gene>
    <name evidence="9" type="ORF">HNP52_004294</name>
</gene>
<dbReference type="InterPro" id="IPR012910">
    <property type="entry name" value="Plug_dom"/>
</dbReference>
<feature type="region of interest" description="Disordered" evidence="5">
    <location>
        <begin position="34"/>
        <end position="55"/>
    </location>
</feature>
<dbReference type="EMBL" id="JACHLN010000004">
    <property type="protein sequence ID" value="MBB4841197.1"/>
    <property type="molecule type" value="Genomic_DNA"/>
</dbReference>
<keyword evidence="9" id="KW-0675">Receptor</keyword>
<comment type="subcellular location">
    <subcellularLocation>
        <location evidence="1 4">Cell outer membrane</location>
    </subcellularLocation>
</comment>
<dbReference type="Gene3D" id="2.40.170.20">
    <property type="entry name" value="TonB-dependent receptor, beta-barrel domain"/>
    <property type="match status" value="1"/>
</dbReference>
<keyword evidence="6" id="KW-0732">Signal</keyword>